<reference evidence="2" key="1">
    <citation type="journal article" date="2019" name="bioRxiv">
        <title>The Genome of the Zebra Mussel, Dreissena polymorpha: A Resource for Invasive Species Research.</title>
        <authorList>
            <person name="McCartney M.A."/>
            <person name="Auch B."/>
            <person name="Kono T."/>
            <person name="Mallez S."/>
            <person name="Zhang Y."/>
            <person name="Obille A."/>
            <person name="Becker A."/>
            <person name="Abrahante J.E."/>
            <person name="Garbe J."/>
            <person name="Badalamenti J.P."/>
            <person name="Herman A."/>
            <person name="Mangelson H."/>
            <person name="Liachko I."/>
            <person name="Sullivan S."/>
            <person name="Sone E.D."/>
            <person name="Koren S."/>
            <person name="Silverstein K.A.T."/>
            <person name="Beckman K.B."/>
            <person name="Gohl D.M."/>
        </authorList>
    </citation>
    <scope>NUCLEOTIDE SEQUENCE</scope>
    <source>
        <strain evidence="2">Duluth1</strain>
        <tissue evidence="2">Whole animal</tissue>
    </source>
</reference>
<protein>
    <recommendedName>
        <fullName evidence="4">Transmembrane protein</fullName>
    </recommendedName>
</protein>
<feature type="transmembrane region" description="Helical" evidence="1">
    <location>
        <begin position="97"/>
        <end position="114"/>
    </location>
</feature>
<keyword evidence="3" id="KW-1185">Reference proteome</keyword>
<gene>
    <name evidence="2" type="ORF">DPMN_128231</name>
</gene>
<keyword evidence="1" id="KW-1133">Transmembrane helix</keyword>
<accession>A0A9D4H3G9</accession>
<comment type="caution">
    <text evidence="2">The sequence shown here is derived from an EMBL/GenBank/DDBJ whole genome shotgun (WGS) entry which is preliminary data.</text>
</comment>
<reference evidence="2" key="2">
    <citation type="submission" date="2020-11" db="EMBL/GenBank/DDBJ databases">
        <authorList>
            <person name="McCartney M.A."/>
            <person name="Auch B."/>
            <person name="Kono T."/>
            <person name="Mallez S."/>
            <person name="Becker A."/>
            <person name="Gohl D.M."/>
            <person name="Silverstein K.A.T."/>
            <person name="Koren S."/>
            <person name="Bechman K.B."/>
            <person name="Herman A."/>
            <person name="Abrahante J.E."/>
            <person name="Garbe J."/>
        </authorList>
    </citation>
    <scope>NUCLEOTIDE SEQUENCE</scope>
    <source>
        <strain evidence="2">Duluth1</strain>
        <tissue evidence="2">Whole animal</tissue>
    </source>
</reference>
<proteinExistence type="predicted"/>
<organism evidence="2 3">
    <name type="scientific">Dreissena polymorpha</name>
    <name type="common">Zebra mussel</name>
    <name type="synonym">Mytilus polymorpha</name>
    <dbReference type="NCBI Taxonomy" id="45954"/>
    <lineage>
        <taxon>Eukaryota</taxon>
        <taxon>Metazoa</taxon>
        <taxon>Spiralia</taxon>
        <taxon>Lophotrochozoa</taxon>
        <taxon>Mollusca</taxon>
        <taxon>Bivalvia</taxon>
        <taxon>Autobranchia</taxon>
        <taxon>Heteroconchia</taxon>
        <taxon>Euheterodonta</taxon>
        <taxon>Imparidentia</taxon>
        <taxon>Neoheterodontei</taxon>
        <taxon>Myida</taxon>
        <taxon>Dreissenoidea</taxon>
        <taxon>Dreissenidae</taxon>
        <taxon>Dreissena</taxon>
    </lineage>
</organism>
<evidence type="ECO:0000313" key="2">
    <source>
        <dbReference type="EMBL" id="KAH3826331.1"/>
    </source>
</evidence>
<evidence type="ECO:0000313" key="3">
    <source>
        <dbReference type="Proteomes" id="UP000828390"/>
    </source>
</evidence>
<feature type="transmembrane region" description="Helical" evidence="1">
    <location>
        <begin position="57"/>
        <end position="77"/>
    </location>
</feature>
<dbReference type="AlphaFoldDB" id="A0A9D4H3G9"/>
<evidence type="ECO:0000256" key="1">
    <source>
        <dbReference type="SAM" id="Phobius"/>
    </source>
</evidence>
<sequence>MACIGQSGGLQSTRKQSGIRDIQAASENNIQAAFLSFQTSGIQLRWRHASPWITSHLAGSTVAEFMVLVVAVFYDGIGKLYSCCCYNLWSRWLWSKWLWSIFCMVVVVLLYLLSRLTGKKNKDK</sequence>
<dbReference type="EMBL" id="JAIWYP010000005">
    <property type="protein sequence ID" value="KAH3826331.1"/>
    <property type="molecule type" value="Genomic_DNA"/>
</dbReference>
<evidence type="ECO:0008006" key="4">
    <source>
        <dbReference type="Google" id="ProtNLM"/>
    </source>
</evidence>
<dbReference type="Proteomes" id="UP000828390">
    <property type="component" value="Unassembled WGS sequence"/>
</dbReference>
<name>A0A9D4H3G9_DREPO</name>
<keyword evidence="1" id="KW-0812">Transmembrane</keyword>
<keyword evidence="1" id="KW-0472">Membrane</keyword>